<keyword evidence="2" id="KW-0812">Transmembrane</keyword>
<dbReference type="OrthoDB" id="5582002at2759"/>
<sequence>MSQRRRPPACVLIQTNPNPINVRHGKRGVHVPSVGTSHLATLFFVSFVSVASSLAMDYDRKSTVSSFYGGRRGSFDALNHSQSPDYAPSGRPRDDTSSFYADRQTRTSHDMLTGGQSAGYNASSFFAAGRLEPLKGGRDEEEEAPEAQTWDVYADFNNAGPRYSTAFGIGQHQEAGYHQLPPPPPPPGAKTDGDADSAHTPVELVTVPALGPEWQLSEMKNMTKSGRREIKSEKRKEKWKAWHRGETGLCGKWFTKRFLAFFIFMWAAIIGSILAITIPRVPGLSINNSTPLVAATGSYNASIPTQFSRYPANFSFPAYADIQVDTTANIIPLTINHISAQVWDPTTNLQVGTGYFGKDTLPAKAYPKIQIPLNFSYVASNDTDPTWNEWYNACKNAGIYANGTRPGVNFQLILTMDIAGLPSTQSQSTQVDAAPCPIELPINAD</sequence>
<protein>
    <submittedName>
        <fullName evidence="3">Uncharacterized protein</fullName>
    </submittedName>
</protein>
<proteinExistence type="predicted"/>
<comment type="caution">
    <text evidence="3">The sequence shown here is derived from an EMBL/GenBank/DDBJ whole genome shotgun (WGS) entry which is preliminary data.</text>
</comment>
<dbReference type="GeneID" id="64596624"/>
<evidence type="ECO:0000313" key="3">
    <source>
        <dbReference type="EMBL" id="KAG1794565.1"/>
    </source>
</evidence>
<keyword evidence="2" id="KW-0472">Membrane</keyword>
<evidence type="ECO:0000313" key="4">
    <source>
        <dbReference type="Proteomes" id="UP000719766"/>
    </source>
</evidence>
<feature type="region of interest" description="Disordered" evidence="1">
    <location>
        <begin position="174"/>
        <end position="197"/>
    </location>
</feature>
<evidence type="ECO:0000256" key="1">
    <source>
        <dbReference type="SAM" id="MobiDB-lite"/>
    </source>
</evidence>
<dbReference type="RefSeq" id="XP_041160676.1">
    <property type="nucleotide sequence ID" value="XM_041302860.1"/>
</dbReference>
<accession>A0A9P7AS50</accession>
<keyword evidence="4" id="KW-1185">Reference proteome</keyword>
<feature type="region of interest" description="Disordered" evidence="1">
    <location>
        <begin position="78"/>
        <end position="98"/>
    </location>
</feature>
<keyword evidence="2" id="KW-1133">Transmembrane helix</keyword>
<evidence type="ECO:0000256" key="2">
    <source>
        <dbReference type="SAM" id="Phobius"/>
    </source>
</evidence>
<dbReference type="EMBL" id="JABBWE010000025">
    <property type="protein sequence ID" value="KAG1794565.1"/>
    <property type="molecule type" value="Genomic_DNA"/>
</dbReference>
<feature type="transmembrane region" description="Helical" evidence="2">
    <location>
        <begin position="258"/>
        <end position="278"/>
    </location>
</feature>
<gene>
    <name evidence="3" type="ORF">HD556DRAFT_1368140</name>
</gene>
<dbReference type="AlphaFoldDB" id="A0A9P7AS50"/>
<name>A0A9P7AS50_9AGAM</name>
<dbReference type="Proteomes" id="UP000719766">
    <property type="component" value="Unassembled WGS sequence"/>
</dbReference>
<reference evidence="3" key="1">
    <citation type="journal article" date="2020" name="New Phytol.">
        <title>Comparative genomics reveals dynamic genome evolution in host specialist ectomycorrhizal fungi.</title>
        <authorList>
            <person name="Lofgren L.A."/>
            <person name="Nguyen N.H."/>
            <person name="Vilgalys R."/>
            <person name="Ruytinx J."/>
            <person name="Liao H.L."/>
            <person name="Branco S."/>
            <person name="Kuo A."/>
            <person name="LaButti K."/>
            <person name="Lipzen A."/>
            <person name="Andreopoulos W."/>
            <person name="Pangilinan J."/>
            <person name="Riley R."/>
            <person name="Hundley H."/>
            <person name="Na H."/>
            <person name="Barry K."/>
            <person name="Grigoriev I.V."/>
            <person name="Stajich J.E."/>
            <person name="Kennedy P.G."/>
        </authorList>
    </citation>
    <scope>NUCLEOTIDE SEQUENCE</scope>
    <source>
        <strain evidence="3">S12</strain>
    </source>
</reference>
<organism evidence="3 4">
    <name type="scientific">Suillus plorans</name>
    <dbReference type="NCBI Taxonomy" id="116603"/>
    <lineage>
        <taxon>Eukaryota</taxon>
        <taxon>Fungi</taxon>
        <taxon>Dikarya</taxon>
        <taxon>Basidiomycota</taxon>
        <taxon>Agaricomycotina</taxon>
        <taxon>Agaricomycetes</taxon>
        <taxon>Agaricomycetidae</taxon>
        <taxon>Boletales</taxon>
        <taxon>Suillineae</taxon>
        <taxon>Suillaceae</taxon>
        <taxon>Suillus</taxon>
    </lineage>
</organism>